<dbReference type="Pfam" id="PF03781">
    <property type="entry name" value="FGE-sulfatase"/>
    <property type="match status" value="1"/>
</dbReference>
<evidence type="ECO:0000259" key="2">
    <source>
        <dbReference type="Pfam" id="PF03781"/>
    </source>
</evidence>
<evidence type="ECO:0000313" key="4">
    <source>
        <dbReference type="Proteomes" id="UP001199525"/>
    </source>
</evidence>
<proteinExistence type="predicted"/>
<keyword evidence="4" id="KW-1185">Reference proteome</keyword>
<protein>
    <submittedName>
        <fullName evidence="3">Formylglycine-generating enzyme family protein</fullName>
    </submittedName>
</protein>
<name>A0ABS8IIX3_9NOSO</name>
<dbReference type="PANTHER" id="PTHR23150:SF19">
    <property type="entry name" value="FORMYLGLYCINE-GENERATING ENZYME"/>
    <property type="match status" value="1"/>
</dbReference>
<feature type="signal peptide" evidence="1">
    <location>
        <begin position="1"/>
        <end position="23"/>
    </location>
</feature>
<organism evidence="3 4">
    <name type="scientific">Nostoc favosum CHAB5714</name>
    <dbReference type="NCBI Taxonomy" id="2780399"/>
    <lineage>
        <taxon>Bacteria</taxon>
        <taxon>Bacillati</taxon>
        <taxon>Cyanobacteriota</taxon>
        <taxon>Cyanophyceae</taxon>
        <taxon>Nostocales</taxon>
        <taxon>Nostocaceae</taxon>
        <taxon>Nostoc</taxon>
        <taxon>Nostoc favosum</taxon>
    </lineage>
</organism>
<evidence type="ECO:0000313" key="3">
    <source>
        <dbReference type="EMBL" id="MCC5604210.1"/>
    </source>
</evidence>
<dbReference type="InterPro" id="IPR005532">
    <property type="entry name" value="SUMF_dom"/>
</dbReference>
<dbReference type="Gene3D" id="3.90.1580.10">
    <property type="entry name" value="paralog of FGE (formylglycine-generating enzyme)"/>
    <property type="match status" value="1"/>
</dbReference>
<feature type="chain" id="PRO_5046151586" evidence="1">
    <location>
        <begin position="24"/>
        <end position="276"/>
    </location>
</feature>
<reference evidence="3 4" key="1">
    <citation type="journal article" date="2021" name="Microorganisms">
        <title>Genome Evolution of Filamentous Cyanobacterium Nostoc Species: From Facultative Symbiosis to Free Living.</title>
        <authorList>
            <person name="Huo D."/>
            <person name="Li H."/>
            <person name="Cai F."/>
            <person name="Guo X."/>
            <person name="Qiao Z."/>
            <person name="Wang W."/>
            <person name="Yu G."/>
            <person name="Li R."/>
        </authorList>
    </citation>
    <scope>NUCLEOTIDE SEQUENCE [LARGE SCALE GENOMIC DNA]</scope>
    <source>
        <strain evidence="3 4">CHAB 5714</strain>
    </source>
</reference>
<sequence length="276" mass="30616">MSIRSFLLRLAGVAVVASVSAAAAREPGSTFRDCPDCPEMIVLASGTFFMGTEFDRKSTNLAMPQEVPRHRVVLARPFALGRFEVTQAEWLARMEFNPSSNKGGLLPVDMVRRHSVEEFVKRLAKHTGKPYRLPSEAEWEYAARAGTETEYWTGTDMEKLRRHDWYAGNARSRLQPVGSKPANPFGLHDMFGNVSEWVADCWLEGGTTRPRIALGHARPTGDGTPVKDCASGAFVLRGGAVDLGLQMMRSAARSRGDESYRLWPSKIGFRVALDLR</sequence>
<dbReference type="EMBL" id="JAIVFQ010000114">
    <property type="protein sequence ID" value="MCC5604210.1"/>
    <property type="molecule type" value="Genomic_DNA"/>
</dbReference>
<dbReference type="InterPro" id="IPR051043">
    <property type="entry name" value="Sulfatase_Mod_Factor_Kinase"/>
</dbReference>
<feature type="domain" description="Sulfatase-modifying factor enzyme-like" evidence="2">
    <location>
        <begin position="37"/>
        <end position="272"/>
    </location>
</feature>
<gene>
    <name evidence="3" type="ORF">LC586_34855</name>
</gene>
<evidence type="ECO:0000256" key="1">
    <source>
        <dbReference type="SAM" id="SignalP"/>
    </source>
</evidence>
<dbReference type="Proteomes" id="UP001199525">
    <property type="component" value="Unassembled WGS sequence"/>
</dbReference>
<dbReference type="SUPFAM" id="SSF56436">
    <property type="entry name" value="C-type lectin-like"/>
    <property type="match status" value="1"/>
</dbReference>
<keyword evidence="1" id="KW-0732">Signal</keyword>
<dbReference type="PANTHER" id="PTHR23150">
    <property type="entry name" value="SULFATASE MODIFYING FACTOR 1, 2"/>
    <property type="match status" value="1"/>
</dbReference>
<accession>A0ABS8IIX3</accession>
<comment type="caution">
    <text evidence="3">The sequence shown here is derived from an EMBL/GenBank/DDBJ whole genome shotgun (WGS) entry which is preliminary data.</text>
</comment>
<dbReference type="InterPro" id="IPR042095">
    <property type="entry name" value="SUMF_sf"/>
</dbReference>
<dbReference type="InterPro" id="IPR016187">
    <property type="entry name" value="CTDL_fold"/>
</dbReference>